<accession>F2PTW2</accession>
<evidence type="ECO:0000313" key="3">
    <source>
        <dbReference type="EMBL" id="EGE05330.1"/>
    </source>
</evidence>
<dbReference type="AlphaFoldDB" id="F2PTW2"/>
<feature type="signal peptide" evidence="2">
    <location>
        <begin position="1"/>
        <end position="15"/>
    </location>
</feature>
<evidence type="ECO:0000313" key="4">
    <source>
        <dbReference type="Proteomes" id="UP000009169"/>
    </source>
</evidence>
<dbReference type="HOGENOM" id="CLU_060349_0_0_1"/>
<evidence type="ECO:0000256" key="2">
    <source>
        <dbReference type="SAM" id="SignalP"/>
    </source>
</evidence>
<evidence type="ECO:0008006" key="5">
    <source>
        <dbReference type="Google" id="ProtNLM"/>
    </source>
</evidence>
<feature type="region of interest" description="Disordered" evidence="1">
    <location>
        <begin position="53"/>
        <end position="74"/>
    </location>
</feature>
<organism evidence="3 4">
    <name type="scientific">Trichophyton equinum (strain ATCC MYA-4606 / CBS 127.97)</name>
    <name type="common">Horse ringworm fungus</name>
    <dbReference type="NCBI Taxonomy" id="559882"/>
    <lineage>
        <taxon>Eukaryota</taxon>
        <taxon>Fungi</taxon>
        <taxon>Dikarya</taxon>
        <taxon>Ascomycota</taxon>
        <taxon>Pezizomycotina</taxon>
        <taxon>Eurotiomycetes</taxon>
        <taxon>Eurotiomycetidae</taxon>
        <taxon>Onygenales</taxon>
        <taxon>Arthrodermataceae</taxon>
        <taxon>Trichophyton</taxon>
    </lineage>
</organism>
<evidence type="ECO:0000256" key="1">
    <source>
        <dbReference type="SAM" id="MobiDB-lite"/>
    </source>
</evidence>
<dbReference type="VEuPathDB" id="FungiDB:TEQG_04210"/>
<keyword evidence="2" id="KW-0732">Signal</keyword>
<feature type="chain" id="PRO_5013017114" description="F-box domain-containing protein" evidence="2">
    <location>
        <begin position="16"/>
        <end position="405"/>
    </location>
</feature>
<name>F2PTW2_TRIEC</name>
<sequence length="405" mass="47125">MISTAALWICRRLWASCCGLSNDEEVEIPTSVPHSKECVQLTLDKSEGHLDQNHLQQDHPQQDHPQQDHPQQDHLPHESHIFENESNLMEVQPEPEIAEPQSPIHSLSADILYYLVVSFLPQVDTASLALTCKAAFIAVDGTRVLQELRAEPSYRIKLLQRLELEFPDHILCYFCVKFHRRLRSIWQSPIPCDFTPGQITFGRLKSHVFYRYAKEILNHYRFGPRYGRSEHEVLPQTLCPIFEPDNDVKGIDCIDIKCVHEGSGINLKFRRYVWVEYNLSNPVSEKRAKFMASTSYPHLWSSHDMGDYLIEELSPTCYRCEWCGAEREYSVIHLCDKPGYAAIRSTLWESVGQCENTDEGVWYHVCKGFFVKDENRYIPINQCELTHLHDFVDCVAPTDRERHWH</sequence>
<dbReference type="Proteomes" id="UP000009169">
    <property type="component" value="Unassembled WGS sequence"/>
</dbReference>
<proteinExistence type="predicted"/>
<gene>
    <name evidence="3" type="ORF">TEQG_04210</name>
</gene>
<dbReference type="EMBL" id="DS995739">
    <property type="protein sequence ID" value="EGE05330.1"/>
    <property type="molecule type" value="Genomic_DNA"/>
</dbReference>
<dbReference type="eggNOG" id="ENOG502RM9A">
    <property type="taxonomic scope" value="Eukaryota"/>
</dbReference>
<keyword evidence="4" id="KW-1185">Reference proteome</keyword>
<reference evidence="4" key="1">
    <citation type="journal article" date="2012" name="MBio">
        <title>Comparative genome analysis of Trichophyton rubrum and related dermatophytes reveals candidate genes involved in infection.</title>
        <authorList>
            <person name="Martinez D.A."/>
            <person name="Oliver B.G."/>
            <person name="Graeser Y."/>
            <person name="Goldberg J.M."/>
            <person name="Li W."/>
            <person name="Martinez-Rossi N.M."/>
            <person name="Monod M."/>
            <person name="Shelest E."/>
            <person name="Barton R.C."/>
            <person name="Birch E."/>
            <person name="Brakhage A.A."/>
            <person name="Chen Z."/>
            <person name="Gurr S.J."/>
            <person name="Heiman D."/>
            <person name="Heitman J."/>
            <person name="Kosti I."/>
            <person name="Rossi A."/>
            <person name="Saif S."/>
            <person name="Samalova M."/>
            <person name="Saunders C.W."/>
            <person name="Shea T."/>
            <person name="Summerbell R.C."/>
            <person name="Xu J."/>
            <person name="Young S."/>
            <person name="Zeng Q."/>
            <person name="Birren B.W."/>
            <person name="Cuomo C.A."/>
            <person name="White T.C."/>
        </authorList>
    </citation>
    <scope>NUCLEOTIDE SEQUENCE [LARGE SCALE GENOMIC DNA]</scope>
    <source>
        <strain evidence="4">ATCC MYA-4606 / CBS 127.97</strain>
    </source>
</reference>
<protein>
    <recommendedName>
        <fullName evidence="5">F-box domain-containing protein</fullName>
    </recommendedName>
</protein>